<keyword evidence="2" id="KW-1133">Transmembrane helix</keyword>
<feature type="region of interest" description="Disordered" evidence="1">
    <location>
        <begin position="269"/>
        <end position="296"/>
    </location>
</feature>
<keyword evidence="5" id="KW-1185">Reference proteome</keyword>
<dbReference type="AlphaFoldDB" id="A0A410V0L0"/>
<feature type="transmembrane region" description="Helical" evidence="2">
    <location>
        <begin position="234"/>
        <end position="252"/>
    </location>
</feature>
<dbReference type="EMBL" id="CP030057">
    <property type="protein sequence ID" value="QOZ58250.1"/>
    <property type="molecule type" value="Genomic_DNA"/>
</dbReference>
<feature type="compositionally biased region" description="Gly residues" evidence="1">
    <location>
        <begin position="273"/>
        <end position="291"/>
    </location>
</feature>
<feature type="transmembrane region" description="Helical" evidence="2">
    <location>
        <begin position="69"/>
        <end position="93"/>
    </location>
</feature>
<evidence type="ECO:0000313" key="6">
    <source>
        <dbReference type="Proteomes" id="UP000625079"/>
    </source>
</evidence>
<dbReference type="OrthoDB" id="9157342at2"/>
<feature type="transmembrane region" description="Helical" evidence="2">
    <location>
        <begin position="7"/>
        <end position="25"/>
    </location>
</feature>
<evidence type="ECO:0000256" key="1">
    <source>
        <dbReference type="SAM" id="MobiDB-lite"/>
    </source>
</evidence>
<keyword evidence="2" id="KW-0812">Transmembrane</keyword>
<feature type="transmembrane region" description="Helical" evidence="2">
    <location>
        <begin position="105"/>
        <end position="130"/>
    </location>
</feature>
<protein>
    <submittedName>
        <fullName evidence="3">Uncharacterized protein</fullName>
    </submittedName>
</protein>
<feature type="transmembrane region" description="Helical" evidence="2">
    <location>
        <begin position="31"/>
        <end position="49"/>
    </location>
</feature>
<name>A0A410V0L0_9BRAD</name>
<keyword evidence="2" id="KW-0472">Membrane</keyword>
<accession>A0A410V0L0</accession>
<sequence length="616" mass="64645">MNDFVRSALAAIIVILAAVWAVALLTQTPPAHAAAVALLIGAGLTTYVLRKVPTAQGAPAFAFRDYDRFAALAIALGGGVVVAIALIWILYLVTSVRTTDTVRTIVGLPLIVVLGVTVLLIVIGLVAFSFKAIKLANPKEALGLPSGSVRAIIALMLLVVFSIMSIFLYNSLSVPPLRTLEHVTQSGLDDMSARVMIIRKQPEPAPASAAGAAAVYTVTFQEANGPAGDLAKQLIVMLGTLVTAVASFYFGASNVVSAQKALAGARAEANNGKMGGNGGDDGGGGGGGSPGGAEASGTPSNLLKLTAFHADVLTIPERINRAFLGHGMFLEYGPLRTLDRYATYGGGTATTLEEKAARFVKAMQDMHIASVWIQLFTASGTLDNGNGGTRELVAALKQANIACAGWGYCYSQNAATDGDLAKQLCNKYGIDAFIADVEPGNPVHGQPDQWQTQPFKNLMASLKSTFGKDNLGMSTFGNLNGHPDATAIYRLAIDDVSFFAPQIYWYKKTPVAYAKLCVDSFRQSGIGNPIIATVQSYWDADSSFPQASAEAQVKQFIGGYSDWGNIIGLNWYHAGHQNTVGSGAMSDDMITAIAAGRLDQKPYASPVPSETEALTA</sequence>
<evidence type="ECO:0000256" key="2">
    <source>
        <dbReference type="SAM" id="Phobius"/>
    </source>
</evidence>
<evidence type="ECO:0000313" key="4">
    <source>
        <dbReference type="EMBL" id="QOZ58250.1"/>
    </source>
</evidence>
<dbReference type="Proteomes" id="UP000593880">
    <property type="component" value="Chromosome"/>
</dbReference>
<reference evidence="4 5" key="2">
    <citation type="submission" date="2018-06" db="EMBL/GenBank/DDBJ databases">
        <title>Comparative genomics of rhizobia nodulating Arachis hypogaea in China.</title>
        <authorList>
            <person name="Li Y."/>
        </authorList>
    </citation>
    <scope>NUCLEOTIDE SEQUENCE [LARGE SCALE GENOMIC DNA]</scope>
    <source>
        <strain evidence="4 5">CCBAU 51658</strain>
    </source>
</reference>
<reference evidence="3" key="1">
    <citation type="journal article" date="2014" name="Int. J. Syst. Evol. Microbiol.">
        <title>Complete genome sequence of Corynebacterium casei LMG S-19264T (=DSM 44701T), isolated from a smear-ripened cheese.</title>
        <authorList>
            <consortium name="US DOE Joint Genome Institute (JGI-PGF)"/>
            <person name="Walter F."/>
            <person name="Albersmeier A."/>
            <person name="Kalinowski J."/>
            <person name="Ruckert C."/>
        </authorList>
    </citation>
    <scope>NUCLEOTIDE SEQUENCE</scope>
    <source>
        <strain evidence="3">CGMCC 1.15034</strain>
    </source>
</reference>
<evidence type="ECO:0000313" key="5">
    <source>
        <dbReference type="Proteomes" id="UP000593880"/>
    </source>
</evidence>
<organism evidence="3 6">
    <name type="scientific">Bradyrhizobium guangdongense</name>
    <dbReference type="NCBI Taxonomy" id="1325090"/>
    <lineage>
        <taxon>Bacteria</taxon>
        <taxon>Pseudomonadati</taxon>
        <taxon>Pseudomonadota</taxon>
        <taxon>Alphaproteobacteria</taxon>
        <taxon>Hyphomicrobiales</taxon>
        <taxon>Nitrobacteraceae</taxon>
        <taxon>Bradyrhizobium</taxon>
    </lineage>
</organism>
<gene>
    <name evidence="3" type="ORF">GCM10010987_11810</name>
    <name evidence="4" type="ORF">XH86_05455</name>
</gene>
<feature type="transmembrane region" description="Helical" evidence="2">
    <location>
        <begin position="151"/>
        <end position="169"/>
    </location>
</feature>
<dbReference type="Proteomes" id="UP000625079">
    <property type="component" value="Unassembled WGS sequence"/>
</dbReference>
<reference evidence="3" key="3">
    <citation type="submission" date="2022-12" db="EMBL/GenBank/DDBJ databases">
        <authorList>
            <person name="Sun Q."/>
            <person name="Zhou Y."/>
        </authorList>
    </citation>
    <scope>NUCLEOTIDE SEQUENCE</scope>
    <source>
        <strain evidence="3">CGMCC 1.15034</strain>
    </source>
</reference>
<dbReference type="EMBL" id="BMHC01000001">
    <property type="protein sequence ID" value="GGI20929.1"/>
    <property type="molecule type" value="Genomic_DNA"/>
</dbReference>
<evidence type="ECO:0000313" key="3">
    <source>
        <dbReference type="EMBL" id="GGI20929.1"/>
    </source>
</evidence>
<proteinExistence type="predicted"/>
<dbReference type="RefSeq" id="WP_128963963.1">
    <property type="nucleotide sequence ID" value="NZ_BMHC01000001.1"/>
</dbReference>